<dbReference type="EC" id="1.5.3.1" evidence="6"/>
<dbReference type="RefSeq" id="WP_066126788.1">
    <property type="nucleotide sequence ID" value="NZ_FKIF01000006.1"/>
</dbReference>
<reference evidence="6 7" key="1">
    <citation type="submission" date="2016-04" db="EMBL/GenBank/DDBJ databases">
        <authorList>
            <consortium name="Pathogen Informatics"/>
        </authorList>
    </citation>
    <scope>NUCLEOTIDE SEQUENCE [LARGE SCALE GENOMIC DNA]</scope>
    <source>
        <strain evidence="6 7">H050680373</strain>
    </source>
</reference>
<dbReference type="Gene3D" id="3.30.9.10">
    <property type="entry name" value="D-Amino Acid Oxidase, subunit A, domain 2"/>
    <property type="match status" value="1"/>
</dbReference>
<keyword evidence="2" id="KW-0285">Flavoprotein</keyword>
<dbReference type="SUPFAM" id="SSF51905">
    <property type="entry name" value="FAD/NAD(P)-binding domain"/>
    <property type="match status" value="1"/>
</dbReference>
<organism evidence="6 7">
    <name type="scientific">Bordetella ansorpii</name>
    <dbReference type="NCBI Taxonomy" id="288768"/>
    <lineage>
        <taxon>Bacteria</taxon>
        <taxon>Pseudomonadati</taxon>
        <taxon>Pseudomonadota</taxon>
        <taxon>Betaproteobacteria</taxon>
        <taxon>Burkholderiales</taxon>
        <taxon>Alcaligenaceae</taxon>
        <taxon>Bordetella</taxon>
    </lineage>
</organism>
<dbReference type="SUPFAM" id="SSF54373">
    <property type="entry name" value="FAD-linked reductases, C-terminal domain"/>
    <property type="match status" value="1"/>
</dbReference>
<accession>A0A157SFC2</accession>
<dbReference type="Pfam" id="PF01266">
    <property type="entry name" value="DAO"/>
    <property type="match status" value="1"/>
</dbReference>
<sequence length="383" mass="41271">MNDRYDAVVIGLGIMGSASLWRLATAGAKVLGVEAFGPRHGMGSSHGATRIFRRAYWEGEKYLPLLAQADSLWSALETDSKTPLCIRSGGLFVGPRATGMVERSARTARAGGIAHELWDHAMLAARAPAFAAATDLHAVFEPGAYAVAAEQSRLCMLDQAVRRSTVVWYGDAAVAVEPAADGIRIPLRSGRTLRADSVVVTTGPWHMQGFIEELAAHVQPRQVPIYWFAPEAGAEHLFDASRFPVFLFELEDGGLLYGTPSIGSIEPGVKIGFHNRQQRPASLGEGPGVVSAADEQEISRRVQQVFPRLQPRPTRSATCIYTMTADESFIIGTARAHPRIHYASACSGHGFKFAPAIGDALARLAQGQAPDVDVRPFSVDRLC</sequence>
<evidence type="ECO:0000256" key="4">
    <source>
        <dbReference type="ARBA" id="ARBA00023002"/>
    </source>
</evidence>
<keyword evidence="7" id="KW-1185">Reference proteome</keyword>
<dbReference type="Gene3D" id="3.50.50.60">
    <property type="entry name" value="FAD/NAD(P)-binding domain"/>
    <property type="match status" value="1"/>
</dbReference>
<dbReference type="InterPro" id="IPR045170">
    <property type="entry name" value="MTOX"/>
</dbReference>
<dbReference type="InterPro" id="IPR036188">
    <property type="entry name" value="FAD/NAD-bd_sf"/>
</dbReference>
<dbReference type="PANTHER" id="PTHR10961">
    <property type="entry name" value="PEROXISOMAL SARCOSINE OXIDASE"/>
    <property type="match status" value="1"/>
</dbReference>
<dbReference type="GO" id="GO:0008115">
    <property type="term" value="F:sarcosine oxidase activity"/>
    <property type="evidence" value="ECO:0007669"/>
    <property type="project" value="UniProtKB-EC"/>
</dbReference>
<evidence type="ECO:0000256" key="1">
    <source>
        <dbReference type="ARBA" id="ARBA00001974"/>
    </source>
</evidence>
<evidence type="ECO:0000256" key="3">
    <source>
        <dbReference type="ARBA" id="ARBA00022827"/>
    </source>
</evidence>
<dbReference type="STRING" id="288768.SAMEA3906486_02182"/>
<dbReference type="GO" id="GO:0050660">
    <property type="term" value="F:flavin adenine dinucleotide binding"/>
    <property type="evidence" value="ECO:0007669"/>
    <property type="project" value="InterPro"/>
</dbReference>
<dbReference type="AlphaFoldDB" id="A0A157SFC2"/>
<dbReference type="NCBIfam" id="NF008425">
    <property type="entry name" value="PRK11259.1"/>
    <property type="match status" value="1"/>
</dbReference>
<protein>
    <submittedName>
        <fullName evidence="6">Monomeric sarcosine oxidase</fullName>
        <ecNumber evidence="6">1.5.3.1</ecNumber>
    </submittedName>
</protein>
<evidence type="ECO:0000259" key="5">
    <source>
        <dbReference type="Pfam" id="PF01266"/>
    </source>
</evidence>
<feature type="domain" description="FAD dependent oxidoreductase" evidence="5">
    <location>
        <begin position="6"/>
        <end position="364"/>
    </location>
</feature>
<dbReference type="PANTHER" id="PTHR10961:SF7">
    <property type="entry name" value="FAD DEPENDENT OXIDOREDUCTASE DOMAIN-CONTAINING PROTEIN"/>
    <property type="match status" value="1"/>
</dbReference>
<keyword evidence="4 6" id="KW-0560">Oxidoreductase</keyword>
<gene>
    <name evidence="6" type="primary">soxA_2</name>
    <name evidence="6" type="ORF">SAMEA3906486_02182</name>
</gene>
<name>A0A157SFC2_9BORD</name>
<evidence type="ECO:0000256" key="2">
    <source>
        <dbReference type="ARBA" id="ARBA00022630"/>
    </source>
</evidence>
<proteinExistence type="predicted"/>
<evidence type="ECO:0000313" key="6">
    <source>
        <dbReference type="EMBL" id="SAI68921.1"/>
    </source>
</evidence>
<keyword evidence="3" id="KW-0274">FAD</keyword>
<evidence type="ECO:0000313" key="7">
    <source>
        <dbReference type="Proteomes" id="UP000076848"/>
    </source>
</evidence>
<dbReference type="InterPro" id="IPR006076">
    <property type="entry name" value="FAD-dep_OxRdtase"/>
</dbReference>
<dbReference type="EMBL" id="FKIF01000006">
    <property type="protein sequence ID" value="SAI68921.1"/>
    <property type="molecule type" value="Genomic_DNA"/>
</dbReference>
<comment type="cofactor">
    <cofactor evidence="1">
        <name>FAD</name>
        <dbReference type="ChEBI" id="CHEBI:57692"/>
    </cofactor>
</comment>
<dbReference type="OrthoDB" id="8713780at2"/>
<dbReference type="Proteomes" id="UP000076848">
    <property type="component" value="Unassembled WGS sequence"/>
</dbReference>